<evidence type="ECO:0000313" key="2">
    <source>
        <dbReference type="EMBL" id="GAW95403.1"/>
    </source>
</evidence>
<dbReference type="EMBL" id="BDQM01000005">
    <property type="protein sequence ID" value="GAW95403.1"/>
    <property type="molecule type" value="Genomic_DNA"/>
</dbReference>
<dbReference type="Pfam" id="PF11101">
    <property type="entry name" value="DUF2884"/>
    <property type="match status" value="1"/>
</dbReference>
<organism evidence="2 3">
    <name type="scientific">Colwellia marinimaniae</name>
    <dbReference type="NCBI Taxonomy" id="1513592"/>
    <lineage>
        <taxon>Bacteria</taxon>
        <taxon>Pseudomonadati</taxon>
        <taxon>Pseudomonadota</taxon>
        <taxon>Gammaproteobacteria</taxon>
        <taxon>Alteromonadales</taxon>
        <taxon>Colwelliaceae</taxon>
        <taxon>Colwellia</taxon>
    </lineage>
</organism>
<dbReference type="InterPro" id="IPR021307">
    <property type="entry name" value="DUF2884"/>
</dbReference>
<sequence length="270" mass="30058">MVNTSTLKYCSLLFFTLPLSQQAYAQQCSIHLNYGVIIAPKHIRIVDQGITQVQINNSEQLFIKGREISLSIEQQQLLRSFSSGIRQQVPEIIAMAIEGVDIALKAINKMIAGLTGENSAAQQKVQAKFDEIKWRIRARFNQSANNYYIAPQDLNDFDEMLTGEFEQEIEAMISISIGSILAAVGQSVLVDRNSSEYGSETRITTFDKRLTSLSAGLDLGVTIRAQALDKKVAIFCQKLSQLDEIETQLHQAIPALKAYNLIEISTKLNS</sequence>
<proteinExistence type="predicted"/>
<evidence type="ECO:0008006" key="4">
    <source>
        <dbReference type="Google" id="ProtNLM"/>
    </source>
</evidence>
<reference evidence="2 3" key="1">
    <citation type="submission" date="2017-06" db="EMBL/GenBank/DDBJ databases">
        <title>Whole Genome Sequences of Colwellia marinimaniae MTCD1.</title>
        <authorList>
            <person name="Kusumoto H."/>
            <person name="Inoue M."/>
            <person name="Tanikawa K."/>
            <person name="Maeji H."/>
            <person name="Cameron J.H."/>
            <person name="Bartlett D.H."/>
        </authorList>
    </citation>
    <scope>NUCLEOTIDE SEQUENCE [LARGE SCALE GENOMIC DNA]</scope>
    <source>
        <strain evidence="2 3">MTCD1</strain>
    </source>
</reference>
<dbReference type="RefSeq" id="WP_057181724.1">
    <property type="nucleotide sequence ID" value="NZ_BDQM01000005.1"/>
</dbReference>
<keyword evidence="1" id="KW-0732">Signal</keyword>
<feature type="signal peptide" evidence="1">
    <location>
        <begin position="1"/>
        <end position="25"/>
    </location>
</feature>
<name>A0ABQ0MSQ6_9GAMM</name>
<evidence type="ECO:0000256" key="1">
    <source>
        <dbReference type="SAM" id="SignalP"/>
    </source>
</evidence>
<protein>
    <recommendedName>
        <fullName evidence="4">DUF2884 family protein</fullName>
    </recommendedName>
</protein>
<gene>
    <name evidence="2" type="ORF">MTCD1_01005</name>
</gene>
<comment type="caution">
    <text evidence="2">The sequence shown here is derived from an EMBL/GenBank/DDBJ whole genome shotgun (WGS) entry which is preliminary data.</text>
</comment>
<keyword evidence="3" id="KW-1185">Reference proteome</keyword>
<dbReference type="Proteomes" id="UP000197068">
    <property type="component" value="Unassembled WGS sequence"/>
</dbReference>
<accession>A0ABQ0MSQ6</accession>
<evidence type="ECO:0000313" key="3">
    <source>
        <dbReference type="Proteomes" id="UP000197068"/>
    </source>
</evidence>
<feature type="chain" id="PRO_5045552894" description="DUF2884 family protein" evidence="1">
    <location>
        <begin position="26"/>
        <end position="270"/>
    </location>
</feature>